<name>A0A6J7D362_9ZZZZ</name>
<accession>A0A6J7D362</accession>
<dbReference type="Pfam" id="PF00814">
    <property type="entry name" value="TsaD"/>
    <property type="match status" value="1"/>
</dbReference>
<feature type="domain" description="Gcp-like" evidence="1">
    <location>
        <begin position="35"/>
        <end position="151"/>
    </location>
</feature>
<dbReference type="AlphaFoldDB" id="A0A6J7D362"/>
<evidence type="ECO:0000313" key="2">
    <source>
        <dbReference type="EMBL" id="CAB4863518.1"/>
    </source>
</evidence>
<proteinExistence type="predicted"/>
<dbReference type="SUPFAM" id="SSF53067">
    <property type="entry name" value="Actin-like ATPase domain"/>
    <property type="match status" value="2"/>
</dbReference>
<dbReference type="InterPro" id="IPR043129">
    <property type="entry name" value="ATPase_NBD"/>
</dbReference>
<dbReference type="InterPro" id="IPR000905">
    <property type="entry name" value="Gcp-like_dom"/>
</dbReference>
<evidence type="ECO:0000259" key="1">
    <source>
        <dbReference type="Pfam" id="PF00814"/>
    </source>
</evidence>
<protein>
    <submittedName>
        <fullName evidence="2">Unannotated protein</fullName>
    </submittedName>
</protein>
<sequence length="226" mass="24049">MGCPVNTLFIETATPLCAIALGCGGVIVVRELDEDRRHVEALTPGIEAILREQGLTVAQLDRIVVDRGPGLFTGLRVGVATAIALADAVGATLVGVTSLELLAHGLWLEGHRGVVECLIDGRRGEVFSQAFVLTETVTARTAASVRTPQDVVVEYGTSGAPTTFVGDGAERYRDLFSLMTWITIAPVTDSWLRAGVTLGTVREASEVQPLYLREADAVANFTTRKS</sequence>
<organism evidence="2">
    <name type="scientific">freshwater metagenome</name>
    <dbReference type="NCBI Taxonomy" id="449393"/>
    <lineage>
        <taxon>unclassified sequences</taxon>
        <taxon>metagenomes</taxon>
        <taxon>ecological metagenomes</taxon>
    </lineage>
</organism>
<dbReference type="EMBL" id="CAFBLN010000009">
    <property type="protein sequence ID" value="CAB4863518.1"/>
    <property type="molecule type" value="Genomic_DNA"/>
</dbReference>
<dbReference type="NCBIfam" id="TIGR03725">
    <property type="entry name" value="T6A_YeaZ"/>
    <property type="match status" value="1"/>
</dbReference>
<dbReference type="InterPro" id="IPR022496">
    <property type="entry name" value="T6A_TsaB"/>
</dbReference>
<reference evidence="2" key="1">
    <citation type="submission" date="2020-05" db="EMBL/GenBank/DDBJ databases">
        <authorList>
            <person name="Chiriac C."/>
            <person name="Salcher M."/>
            <person name="Ghai R."/>
            <person name="Kavagutti S V."/>
        </authorList>
    </citation>
    <scope>NUCLEOTIDE SEQUENCE</scope>
</reference>
<dbReference type="PANTHER" id="PTHR11735:SF11">
    <property type="entry name" value="TRNA THREONYLCARBAMOYLADENOSINE BIOSYNTHESIS PROTEIN TSAB"/>
    <property type="match status" value="1"/>
</dbReference>
<dbReference type="GO" id="GO:0002949">
    <property type="term" value="P:tRNA threonylcarbamoyladenosine modification"/>
    <property type="evidence" value="ECO:0007669"/>
    <property type="project" value="InterPro"/>
</dbReference>
<gene>
    <name evidence="2" type="ORF">UFOPK3381_00391</name>
</gene>
<dbReference type="GO" id="GO:0005829">
    <property type="term" value="C:cytosol"/>
    <property type="evidence" value="ECO:0007669"/>
    <property type="project" value="TreeGrafter"/>
</dbReference>
<dbReference type="PANTHER" id="PTHR11735">
    <property type="entry name" value="TRNA N6-ADENOSINE THREONYLCARBAMOYLTRANSFERASE"/>
    <property type="match status" value="1"/>
</dbReference>
<dbReference type="Gene3D" id="3.30.420.40">
    <property type="match status" value="2"/>
</dbReference>